<keyword evidence="2" id="KW-0012">Acyltransferase</keyword>
<dbReference type="OrthoDB" id="10264728at2759"/>
<dbReference type="PANTHER" id="PTHR45910:SF1">
    <property type="entry name" value="N-ALPHA-ACETYLTRANSFERASE 20"/>
    <property type="match status" value="1"/>
</dbReference>
<evidence type="ECO:0000313" key="18">
    <source>
        <dbReference type="EMBL" id="VDL86071.1"/>
    </source>
</evidence>
<dbReference type="InterPro" id="IPR000182">
    <property type="entry name" value="GNAT_dom"/>
</dbReference>
<evidence type="ECO:0000256" key="16">
    <source>
        <dbReference type="ARBA" id="ARBA00048890"/>
    </source>
</evidence>
<evidence type="ECO:0000256" key="13">
    <source>
        <dbReference type="ARBA" id="ARBA00047385"/>
    </source>
</evidence>
<evidence type="ECO:0000256" key="11">
    <source>
        <dbReference type="ARBA" id="ARBA00042743"/>
    </source>
</evidence>
<dbReference type="AlphaFoldDB" id="A0A183S904"/>
<dbReference type="SUPFAM" id="SSF55729">
    <property type="entry name" value="Acyl-CoA N-acyltransferases (Nat)"/>
    <property type="match status" value="1"/>
</dbReference>
<evidence type="ECO:0000256" key="14">
    <source>
        <dbReference type="ARBA" id="ARBA00047402"/>
    </source>
</evidence>
<feature type="domain" description="N-acetyltransferase" evidence="17">
    <location>
        <begin position="8"/>
        <end position="170"/>
    </location>
</feature>
<dbReference type="EMBL" id="UYSU01000645">
    <property type="protein sequence ID" value="VDL86071.1"/>
    <property type="molecule type" value="Genomic_DNA"/>
</dbReference>
<evidence type="ECO:0000256" key="7">
    <source>
        <dbReference type="ARBA" id="ARBA00041220"/>
    </source>
</evidence>
<reference evidence="20" key="1">
    <citation type="submission" date="2016-06" db="UniProtKB">
        <authorList>
            <consortium name="WormBaseParasite"/>
        </authorList>
    </citation>
    <scope>IDENTIFICATION</scope>
</reference>
<dbReference type="GO" id="GO:0120518">
    <property type="term" value="F:protein N-terminal-methionine acetyltransferase activity"/>
    <property type="evidence" value="ECO:0007669"/>
    <property type="project" value="UniProtKB-EC"/>
</dbReference>
<comment type="function">
    <text evidence="12">Catalytic subunit of the NatB complex which catalyzes acetylation of the N-terminal methionine residues of peptides beginning with Met-Asp, Met-Glu, Met-Asn and Met-Gln. Proteins with cell cycle functions are overrepresented in the pool of NatB substrates. Required for maintaining the structure and function of actomyosin fibers and for proper cellular migration.</text>
</comment>
<accession>A0A183S904</accession>
<evidence type="ECO:0000256" key="6">
    <source>
        <dbReference type="ARBA" id="ARBA00039529"/>
    </source>
</evidence>
<comment type="catalytic activity">
    <reaction evidence="14">
        <text>N-terminal L-methionyl-L-asparaginyl-[protein] + acetyl-CoA = N-terminal N(alpha)-acetyl-L-methionyl-L-asparaginyl-[protein] + CoA + H(+)</text>
        <dbReference type="Rhea" id="RHEA:50484"/>
        <dbReference type="Rhea" id="RHEA-COMP:12694"/>
        <dbReference type="Rhea" id="RHEA-COMP:12695"/>
        <dbReference type="ChEBI" id="CHEBI:15378"/>
        <dbReference type="ChEBI" id="CHEBI:57287"/>
        <dbReference type="ChEBI" id="CHEBI:57288"/>
        <dbReference type="ChEBI" id="CHEBI:133356"/>
        <dbReference type="ChEBI" id="CHEBI:133358"/>
        <dbReference type="EC" id="2.3.1.254"/>
    </reaction>
</comment>
<evidence type="ECO:0000313" key="19">
    <source>
        <dbReference type="Proteomes" id="UP000275846"/>
    </source>
</evidence>
<evidence type="ECO:0000256" key="12">
    <source>
        <dbReference type="ARBA" id="ARBA00046112"/>
    </source>
</evidence>
<dbReference type="InterPro" id="IPR051646">
    <property type="entry name" value="NatB_acetyltransferase_subunit"/>
</dbReference>
<dbReference type="Pfam" id="PF00583">
    <property type="entry name" value="Acetyltransf_1"/>
    <property type="match status" value="1"/>
</dbReference>
<sequence length="193" mass="22188">MHYMITWPEYMRVVESPVLTCFSARKSLSGDSFLSTSIQKIKENVTSLGGRIMGYMAAKSEGQGENWHGHVTALSVAPEYRRVGLAGRLMKGFEDTSERQVETFNYRKFVPHSCSDPKACYFLDLFVRASNELGHSVYKKMGYVIYRRVLNYYSGKDDDEDAFDMRKALSRDVERKSIVPLKRPVKPEDLEFN</sequence>
<dbReference type="InterPro" id="IPR016181">
    <property type="entry name" value="Acyl_CoA_acyltransferase"/>
</dbReference>
<gene>
    <name evidence="18" type="ORF">SSLN_LOCUS702</name>
</gene>
<dbReference type="WBParaSite" id="SSLN_0000073301-mRNA-1">
    <property type="protein sequence ID" value="SSLN_0000073301-mRNA-1"/>
    <property type="gene ID" value="SSLN_0000073301"/>
</dbReference>
<evidence type="ECO:0000259" key="17">
    <source>
        <dbReference type="PROSITE" id="PS51186"/>
    </source>
</evidence>
<evidence type="ECO:0000256" key="9">
    <source>
        <dbReference type="ARBA" id="ARBA00042702"/>
    </source>
</evidence>
<reference evidence="18 19" key="2">
    <citation type="submission" date="2018-11" db="EMBL/GenBank/DDBJ databases">
        <authorList>
            <consortium name="Pathogen Informatics"/>
        </authorList>
    </citation>
    <scope>NUCLEOTIDE SEQUENCE [LARGE SCALE GENOMIC DNA]</scope>
    <source>
        <strain evidence="18 19">NST_G2</strain>
    </source>
</reference>
<dbReference type="CDD" id="cd04301">
    <property type="entry name" value="NAT_SF"/>
    <property type="match status" value="1"/>
</dbReference>
<evidence type="ECO:0000256" key="3">
    <source>
        <dbReference type="ARBA" id="ARBA00025786"/>
    </source>
</evidence>
<protein>
    <recommendedName>
        <fullName evidence="6">N-alpha-acetyltransferase 20</fullName>
        <ecNumber evidence="5">2.3.1.254</ecNumber>
    </recommendedName>
    <alternativeName>
        <fullName evidence="10">Methionine N-acetyltransferase</fullName>
    </alternativeName>
    <alternativeName>
        <fullName evidence="7">N-acetyltransferase 5</fullName>
    </alternativeName>
    <alternativeName>
        <fullName evidence="11">N-terminal acetyltransferase B complex catalytic subunit NAA20</fullName>
    </alternativeName>
    <alternativeName>
        <fullName evidence="9">N-terminal acetyltransferase B complex catalytic subunit NAT5</fullName>
    </alternativeName>
    <alternativeName>
        <fullName evidence="8">NatB catalytic subunit</fullName>
    </alternativeName>
</protein>
<proteinExistence type="inferred from homology"/>
<evidence type="ECO:0000256" key="10">
    <source>
        <dbReference type="ARBA" id="ARBA00042723"/>
    </source>
</evidence>
<evidence type="ECO:0000256" key="1">
    <source>
        <dbReference type="ARBA" id="ARBA00022679"/>
    </source>
</evidence>
<comment type="subunit">
    <text evidence="4">Component of the N-terminal acetyltransferase B (NatB) complex which is composed of NAA20 and NAA25.</text>
</comment>
<comment type="catalytic activity">
    <reaction evidence="16">
        <text>N-terminal L-methionyl-L-glutamyl-[protein] + acetyl-CoA = N-terminal N(alpha)-acetyl-L-methionyl-L-glutamyl-[protein] + CoA + H(+)</text>
        <dbReference type="Rhea" id="RHEA:50488"/>
        <dbReference type="Rhea" id="RHEA-COMP:12696"/>
        <dbReference type="Rhea" id="RHEA-COMP:12697"/>
        <dbReference type="ChEBI" id="CHEBI:15378"/>
        <dbReference type="ChEBI" id="CHEBI:57287"/>
        <dbReference type="ChEBI" id="CHEBI:57288"/>
        <dbReference type="ChEBI" id="CHEBI:133359"/>
        <dbReference type="ChEBI" id="CHEBI:133360"/>
        <dbReference type="EC" id="2.3.1.254"/>
    </reaction>
</comment>
<dbReference type="EC" id="2.3.1.254" evidence="5"/>
<name>A0A183S904_SCHSO</name>
<dbReference type="PANTHER" id="PTHR45910">
    <property type="entry name" value="N-ALPHA-ACETYLTRANSFERASE 20"/>
    <property type="match status" value="1"/>
</dbReference>
<dbReference type="GO" id="GO:0031416">
    <property type="term" value="C:NatB complex"/>
    <property type="evidence" value="ECO:0007669"/>
    <property type="project" value="TreeGrafter"/>
</dbReference>
<dbReference type="PROSITE" id="PS51186">
    <property type="entry name" value="GNAT"/>
    <property type="match status" value="1"/>
</dbReference>
<keyword evidence="1" id="KW-0808">Transferase</keyword>
<evidence type="ECO:0000313" key="20">
    <source>
        <dbReference type="WBParaSite" id="SSLN_0000073301-mRNA-1"/>
    </source>
</evidence>
<comment type="similarity">
    <text evidence="3">Belongs to the acetyltransferase family. ARD1 subfamily.</text>
</comment>
<dbReference type="Proteomes" id="UP000275846">
    <property type="component" value="Unassembled WGS sequence"/>
</dbReference>
<evidence type="ECO:0000256" key="2">
    <source>
        <dbReference type="ARBA" id="ARBA00023315"/>
    </source>
</evidence>
<evidence type="ECO:0000256" key="15">
    <source>
        <dbReference type="ARBA" id="ARBA00048177"/>
    </source>
</evidence>
<dbReference type="Gene3D" id="3.40.630.30">
    <property type="match status" value="1"/>
</dbReference>
<organism evidence="20">
    <name type="scientific">Schistocephalus solidus</name>
    <name type="common">Tapeworm</name>
    <dbReference type="NCBI Taxonomy" id="70667"/>
    <lineage>
        <taxon>Eukaryota</taxon>
        <taxon>Metazoa</taxon>
        <taxon>Spiralia</taxon>
        <taxon>Lophotrochozoa</taxon>
        <taxon>Platyhelminthes</taxon>
        <taxon>Cestoda</taxon>
        <taxon>Eucestoda</taxon>
        <taxon>Diphyllobothriidea</taxon>
        <taxon>Diphyllobothriidae</taxon>
        <taxon>Schistocephalus</taxon>
    </lineage>
</organism>
<comment type="catalytic activity">
    <reaction evidence="15">
        <text>N-terminal L-methionyl-L-glutaminyl-[protein] + acetyl-CoA = N-terminal N(alpha)-acetyl-L-methionyl-L-glutaminyl-[protein] + CoA + H(+)</text>
        <dbReference type="Rhea" id="RHEA:50492"/>
        <dbReference type="Rhea" id="RHEA-COMP:12698"/>
        <dbReference type="Rhea" id="RHEA-COMP:12699"/>
        <dbReference type="ChEBI" id="CHEBI:15378"/>
        <dbReference type="ChEBI" id="CHEBI:57287"/>
        <dbReference type="ChEBI" id="CHEBI:57288"/>
        <dbReference type="ChEBI" id="CHEBI:133361"/>
        <dbReference type="ChEBI" id="CHEBI:133362"/>
        <dbReference type="EC" id="2.3.1.254"/>
    </reaction>
</comment>
<evidence type="ECO:0000256" key="8">
    <source>
        <dbReference type="ARBA" id="ARBA00042295"/>
    </source>
</evidence>
<comment type="catalytic activity">
    <reaction evidence="13">
        <text>N-terminal L-methionyl-L-aspartyl-[protein] + acetyl-CoA = N-terminal N(alpha)-acetyl-L-methionyl-L-aspartyl-[protein] + CoA + H(+)</text>
        <dbReference type="Rhea" id="RHEA:50480"/>
        <dbReference type="Rhea" id="RHEA-COMP:12692"/>
        <dbReference type="Rhea" id="RHEA-COMP:12693"/>
        <dbReference type="ChEBI" id="CHEBI:15378"/>
        <dbReference type="ChEBI" id="CHEBI:57287"/>
        <dbReference type="ChEBI" id="CHEBI:57288"/>
        <dbReference type="ChEBI" id="CHEBI:133045"/>
        <dbReference type="ChEBI" id="CHEBI:133063"/>
        <dbReference type="EC" id="2.3.1.254"/>
    </reaction>
</comment>
<dbReference type="STRING" id="70667.A0A183S904"/>
<keyword evidence="19" id="KW-1185">Reference proteome</keyword>
<evidence type="ECO:0000256" key="4">
    <source>
        <dbReference type="ARBA" id="ARBA00038748"/>
    </source>
</evidence>
<evidence type="ECO:0000256" key="5">
    <source>
        <dbReference type="ARBA" id="ARBA00039120"/>
    </source>
</evidence>